<dbReference type="PANTHER" id="PTHR42756">
    <property type="entry name" value="TRANSCRIPTIONAL REGULATOR, MARR"/>
    <property type="match status" value="1"/>
</dbReference>
<dbReference type="HOGENOM" id="CLU_1774916_0_0_10"/>
<dbReference type="Gene3D" id="1.10.10.10">
    <property type="entry name" value="Winged helix-like DNA-binding domain superfamily/Winged helix DNA-binding domain"/>
    <property type="match status" value="1"/>
</dbReference>
<evidence type="ECO:0000259" key="4">
    <source>
        <dbReference type="PROSITE" id="PS50995"/>
    </source>
</evidence>
<dbReference type="STRING" id="945713.IALB_1092"/>
<proteinExistence type="predicted"/>
<gene>
    <name evidence="5" type="ordered locus">IALB_1092</name>
</gene>
<evidence type="ECO:0000256" key="1">
    <source>
        <dbReference type="ARBA" id="ARBA00023015"/>
    </source>
</evidence>
<dbReference type="InterPro" id="IPR036388">
    <property type="entry name" value="WH-like_DNA-bd_sf"/>
</dbReference>
<dbReference type="SMART" id="SM00347">
    <property type="entry name" value="HTH_MARR"/>
    <property type="match status" value="1"/>
</dbReference>
<dbReference type="GO" id="GO:0003700">
    <property type="term" value="F:DNA-binding transcription factor activity"/>
    <property type="evidence" value="ECO:0007669"/>
    <property type="project" value="InterPro"/>
</dbReference>
<dbReference type="KEGG" id="ial:IALB_1092"/>
<dbReference type="InterPro" id="IPR036390">
    <property type="entry name" value="WH_DNA-bd_sf"/>
</dbReference>
<keyword evidence="3" id="KW-0804">Transcription</keyword>
<keyword evidence="6" id="KW-1185">Reference proteome</keyword>
<dbReference type="PROSITE" id="PS50995">
    <property type="entry name" value="HTH_MARR_2"/>
    <property type="match status" value="1"/>
</dbReference>
<organism evidence="5 6">
    <name type="scientific">Ignavibacterium album (strain DSM 19864 / JCM 16511 / NBRC 101810 / Mat9-16)</name>
    <dbReference type="NCBI Taxonomy" id="945713"/>
    <lineage>
        <taxon>Bacteria</taxon>
        <taxon>Pseudomonadati</taxon>
        <taxon>Ignavibacteriota</taxon>
        <taxon>Ignavibacteria</taxon>
        <taxon>Ignavibacteriales</taxon>
        <taxon>Ignavibacteriaceae</taxon>
        <taxon>Ignavibacterium</taxon>
    </lineage>
</organism>
<dbReference type="Proteomes" id="UP000007394">
    <property type="component" value="Chromosome"/>
</dbReference>
<accession>I0AIJ6</accession>
<name>I0AIJ6_IGNAJ</name>
<dbReference type="PANTHER" id="PTHR42756:SF1">
    <property type="entry name" value="TRANSCRIPTIONAL REPRESSOR OF EMRAB OPERON"/>
    <property type="match status" value="1"/>
</dbReference>
<dbReference type="RefSeq" id="WP_014559958.1">
    <property type="nucleotide sequence ID" value="NC_017464.1"/>
</dbReference>
<dbReference type="Pfam" id="PF01047">
    <property type="entry name" value="MarR"/>
    <property type="match status" value="1"/>
</dbReference>
<evidence type="ECO:0000256" key="3">
    <source>
        <dbReference type="ARBA" id="ARBA00023163"/>
    </source>
</evidence>
<evidence type="ECO:0000313" key="5">
    <source>
        <dbReference type="EMBL" id="AFH48803.1"/>
    </source>
</evidence>
<dbReference type="eggNOG" id="COG1846">
    <property type="taxonomic scope" value="Bacteria"/>
</dbReference>
<dbReference type="PRINTS" id="PR00598">
    <property type="entry name" value="HTHMARR"/>
</dbReference>
<dbReference type="InterPro" id="IPR000835">
    <property type="entry name" value="HTH_MarR-typ"/>
</dbReference>
<dbReference type="OrthoDB" id="9806864at2"/>
<protein>
    <submittedName>
        <fullName evidence="5">MarR family transcriptional regulator</fullName>
    </submittedName>
</protein>
<dbReference type="EMBL" id="CP003418">
    <property type="protein sequence ID" value="AFH48803.1"/>
    <property type="molecule type" value="Genomic_DNA"/>
</dbReference>
<evidence type="ECO:0000256" key="2">
    <source>
        <dbReference type="ARBA" id="ARBA00023125"/>
    </source>
</evidence>
<sequence length="146" mass="16895">MADNIEPVAELICELTRNCNIKEEYFASSFNLSPTEVRFLKLLAIKPTYSIKELRDILKLTPGRITHILTSLEDKKLISRTLDPTDKRVTIVSLMPKAGPLISNLQQNYRELHNRILKSVKEEEMEKILSSLEILVDVFKKWVNQK</sequence>
<keyword evidence="1" id="KW-0805">Transcription regulation</keyword>
<feature type="domain" description="HTH marR-type" evidence="4">
    <location>
        <begin position="1"/>
        <end position="137"/>
    </location>
</feature>
<dbReference type="AlphaFoldDB" id="I0AIJ6"/>
<dbReference type="SUPFAM" id="SSF46785">
    <property type="entry name" value="Winged helix' DNA-binding domain"/>
    <property type="match status" value="1"/>
</dbReference>
<evidence type="ECO:0000313" key="6">
    <source>
        <dbReference type="Proteomes" id="UP000007394"/>
    </source>
</evidence>
<keyword evidence="2" id="KW-0238">DNA-binding</keyword>
<reference evidence="5 6" key="1">
    <citation type="journal article" date="2012" name="Front. Microbiol.">
        <title>Complete genome of Ignavibacterium album, a metabolically versatile, flagellated, facultative anaerobe from the phylum Chlorobi.</title>
        <authorList>
            <person name="Liu Z."/>
            <person name="Frigaard N.-U."/>
            <person name="Vogl K."/>
            <person name="Iino T."/>
            <person name="Ohkuma M."/>
            <person name="Overmann J."/>
            <person name="Bryant D.A."/>
        </authorList>
    </citation>
    <scope>NUCLEOTIDE SEQUENCE [LARGE SCALE GENOMIC DNA]</scope>
    <source>
        <strain evidence="6">DSM 19864 / JCM 16511 / NBRC 101810 / Mat9-16</strain>
    </source>
</reference>
<dbReference type="GO" id="GO:0003677">
    <property type="term" value="F:DNA binding"/>
    <property type="evidence" value="ECO:0007669"/>
    <property type="project" value="UniProtKB-KW"/>
</dbReference>